<dbReference type="GO" id="GO:0016226">
    <property type="term" value="P:iron-sulfur cluster assembly"/>
    <property type="evidence" value="ECO:0007669"/>
    <property type="project" value="UniProtKB-UniRule"/>
</dbReference>
<dbReference type="InterPro" id="IPR036322">
    <property type="entry name" value="WD40_repeat_dom_sf"/>
</dbReference>
<dbReference type="PANTHER" id="PTHR19920">
    <property type="entry name" value="WD40 PROTEIN CIAO1"/>
    <property type="match status" value="1"/>
</dbReference>
<feature type="repeat" description="WD" evidence="7">
    <location>
        <begin position="403"/>
        <end position="434"/>
    </location>
</feature>
<evidence type="ECO:0000313" key="9">
    <source>
        <dbReference type="Ensembl" id="ENSSSUP00005005745.1"/>
    </source>
</evidence>
<dbReference type="Gene3D" id="2.130.10.10">
    <property type="entry name" value="YVTN repeat-like/Quinoprotein amine dehydrogenase"/>
    <property type="match status" value="1"/>
</dbReference>
<accession>A0A673T857</accession>
<evidence type="ECO:0000256" key="6">
    <source>
        <dbReference type="HAMAP-Rule" id="MF_03037"/>
    </source>
</evidence>
<feature type="repeat" description="WD" evidence="7">
    <location>
        <begin position="359"/>
        <end position="390"/>
    </location>
</feature>
<dbReference type="PROSITE" id="PS00678">
    <property type="entry name" value="WD_REPEATS_1"/>
    <property type="match status" value="1"/>
</dbReference>
<feature type="repeat" description="WD" evidence="7">
    <location>
        <begin position="512"/>
        <end position="552"/>
    </location>
</feature>
<dbReference type="Ensembl" id="ENSSSUT00005006654.1">
    <property type="protein sequence ID" value="ENSSSUP00005005745.1"/>
    <property type="gene ID" value="ENSSSUG00005003753.1"/>
</dbReference>
<evidence type="ECO:0000256" key="5">
    <source>
        <dbReference type="ARBA" id="ARBA00065751"/>
    </source>
</evidence>
<evidence type="ECO:0000256" key="4">
    <source>
        <dbReference type="ARBA" id="ARBA00060126"/>
    </source>
</evidence>
<feature type="compositionally biased region" description="Pro residues" evidence="8">
    <location>
        <begin position="97"/>
        <end position="109"/>
    </location>
</feature>
<reference evidence="9" key="2">
    <citation type="submission" date="2025-08" db="UniProtKB">
        <authorList>
            <consortium name="Ensembl"/>
        </authorList>
    </citation>
    <scope>IDENTIFICATION</scope>
</reference>
<comment type="similarity">
    <text evidence="6">Belongs to the WD repeat CIA1 family.</text>
</comment>
<feature type="repeat" description="WD" evidence="7">
    <location>
        <begin position="270"/>
        <end position="302"/>
    </location>
</feature>
<keyword evidence="2" id="KW-0677">Repeat</keyword>
<dbReference type="FunFam" id="2.130.10.10:FF:000136">
    <property type="entry name" value="Probable cytosolic iron-sulfur protein assembly protein CIAO1"/>
    <property type="match status" value="1"/>
</dbReference>
<feature type="compositionally biased region" description="Basic and acidic residues" evidence="8">
    <location>
        <begin position="1"/>
        <end position="16"/>
    </location>
</feature>
<comment type="subunit">
    <text evidence="5">Component of the CIA complex. Interacts with CIAO2A and forms a complex with CIAO2B and MMS19; the interactions with CIAO2A and CIAO2B are mutually exclusive. Interacts with CHD1L, ERCC2, IREB2 and POLD1. Component of the MMXD complex, which includes CIAO1, ERCC2, CIAO2B, MMS19 and SLC25A5. Interacts with WT1. Interacts with CIAO3. Interacts (via LYR motif) with HSC20.</text>
</comment>
<dbReference type="InterPro" id="IPR015943">
    <property type="entry name" value="WD40/YVTN_repeat-like_dom_sf"/>
</dbReference>
<comment type="subunit">
    <text evidence="6">Component of the CIA complex. Component of the MMXD complex, which includes CIAO1, ERCC2, FAM96B, MMS19 and SLC25A5. Interacts with WT1. Interacts with FAM96A.</text>
</comment>
<dbReference type="AlphaFoldDB" id="A0A673T857"/>
<dbReference type="SMART" id="SM00320">
    <property type="entry name" value="WD40"/>
    <property type="match status" value="7"/>
</dbReference>
<gene>
    <name evidence="6 9" type="primary">CIAO1</name>
</gene>
<keyword evidence="10" id="KW-1185">Reference proteome</keyword>
<dbReference type="InterPro" id="IPR019775">
    <property type="entry name" value="WD40_repeat_CS"/>
</dbReference>
<dbReference type="CDD" id="cd00200">
    <property type="entry name" value="WD40"/>
    <property type="match status" value="1"/>
</dbReference>
<dbReference type="Pfam" id="PF00400">
    <property type="entry name" value="WD40"/>
    <property type="match status" value="6"/>
</dbReference>
<dbReference type="HAMAP" id="MF_03037">
    <property type="entry name" value="ciao1"/>
    <property type="match status" value="1"/>
</dbReference>
<reference evidence="9 10" key="1">
    <citation type="submission" date="2019-05" db="EMBL/GenBank/DDBJ databases">
        <title>A Chromosome-scale Meerkat (S. suricatta) Genome Assembly.</title>
        <authorList>
            <person name="Dudchenko O."/>
            <person name="Lieberman Aiden E."/>
            <person name="Tung J."/>
            <person name="Barreiro L.B."/>
            <person name="Clutton-Brock T.H."/>
        </authorList>
    </citation>
    <scope>NUCLEOTIDE SEQUENCE [LARGE SCALE GENOMIC DNA]</scope>
</reference>
<feature type="region of interest" description="Disordered" evidence="8">
    <location>
        <begin position="1"/>
        <end position="29"/>
    </location>
</feature>
<keyword evidence="1 7" id="KW-0853">WD repeat</keyword>
<dbReference type="GO" id="GO:0097361">
    <property type="term" value="C:cytosolic [4Fe-4S] assembly targeting complex"/>
    <property type="evidence" value="ECO:0007669"/>
    <property type="project" value="UniProtKB-UniRule"/>
</dbReference>
<evidence type="ECO:0000256" key="8">
    <source>
        <dbReference type="SAM" id="MobiDB-lite"/>
    </source>
</evidence>
<dbReference type="PANTHER" id="PTHR19920:SF0">
    <property type="entry name" value="CYTOSOLIC IRON-SULFUR PROTEIN ASSEMBLY PROTEIN CIAO1-RELATED"/>
    <property type="match status" value="1"/>
</dbReference>
<comment type="function">
    <text evidence="6">Key component of the cytosolic iron-sulfur protein assembly (CIA) complex, a multiprotein complex that mediates the incorporation of iron-sulfur cluster into extramitochondrial Fe/S proteins. Seems to specifically modulate the transactivation activity of WT1. As part of the mitotic spindle-associated MMXD complex it may play a role in chromosome segregation.</text>
</comment>
<evidence type="ECO:0000256" key="1">
    <source>
        <dbReference type="ARBA" id="ARBA00022574"/>
    </source>
</evidence>
<dbReference type="InterPro" id="IPR001680">
    <property type="entry name" value="WD40_rpt"/>
</dbReference>
<dbReference type="GO" id="GO:0071817">
    <property type="term" value="C:MMXD complex"/>
    <property type="evidence" value="ECO:0007669"/>
    <property type="project" value="UniProtKB-UniRule"/>
</dbReference>
<evidence type="ECO:0000256" key="3">
    <source>
        <dbReference type="ARBA" id="ARBA00022829"/>
    </source>
</evidence>
<dbReference type="InterPro" id="IPR028608">
    <property type="entry name" value="CIAO1/Cia1"/>
</dbReference>
<feature type="region of interest" description="Disordered" evidence="8">
    <location>
        <begin position="73"/>
        <end position="175"/>
    </location>
</feature>
<evidence type="ECO:0000256" key="2">
    <source>
        <dbReference type="ARBA" id="ARBA00022737"/>
    </source>
</evidence>
<feature type="repeat" description="WD" evidence="7">
    <location>
        <begin position="235"/>
        <end position="256"/>
    </location>
</feature>
<evidence type="ECO:0000313" key="10">
    <source>
        <dbReference type="Proteomes" id="UP000472268"/>
    </source>
</evidence>
<organism evidence="9 10">
    <name type="scientific">Suricata suricatta</name>
    <name type="common">Meerkat</name>
    <dbReference type="NCBI Taxonomy" id="37032"/>
    <lineage>
        <taxon>Eukaryota</taxon>
        <taxon>Metazoa</taxon>
        <taxon>Chordata</taxon>
        <taxon>Craniata</taxon>
        <taxon>Vertebrata</taxon>
        <taxon>Euteleostomi</taxon>
        <taxon>Mammalia</taxon>
        <taxon>Eutheria</taxon>
        <taxon>Laurasiatheria</taxon>
        <taxon>Carnivora</taxon>
        <taxon>Feliformia</taxon>
        <taxon>Herpestidae</taxon>
        <taxon>Suricata</taxon>
    </lineage>
</organism>
<dbReference type="OMA" id="WPERSLP"/>
<protein>
    <recommendedName>
        <fullName evidence="6">Probable cytosolic iron-sulfur protein assembly protein CIAO1</fullName>
    </recommendedName>
    <alternativeName>
        <fullName evidence="6">WD repeat-containing protein 39</fullName>
    </alternativeName>
</protein>
<dbReference type="Proteomes" id="UP000472268">
    <property type="component" value="Chromosome 4"/>
</dbReference>
<dbReference type="PROSITE" id="PS50294">
    <property type="entry name" value="WD_REPEATS_REGION"/>
    <property type="match status" value="5"/>
</dbReference>
<evidence type="ECO:0000256" key="7">
    <source>
        <dbReference type="PROSITE-ProRule" id="PRU00221"/>
    </source>
</evidence>
<keyword evidence="3 6" id="KW-0159">Chromosome partition</keyword>
<proteinExistence type="inferred from homology"/>
<sequence>MRERPEVSSRECRGVEDQAGPRGSGTRDLGTVVLGCDLWPERSLPYTDSCSSPVSRPQGRYDAAPFCHGLRSCQGPSDPWPQTRNARTDPGPIHFRLPPPLSPPPPAPRSFPCARHSPEAPQAPCAGPHGTGSSRLSRGAFGRRGEVDYNSQRAARPQQKALQFPGRPGPSGGSCGTRRPWEAGVGVAGDCPDGLAICAPVSAHLLRTPLRIAMKDSLVLLARVPAHPDSRCWFLAWNPAGTLLASCGGDRRVRIWGREGDSWICKSVLSEGHQRTVRKVAWSPCGNYLASASFDATTCIWKKNQDDFECVTTLEGHENEVKSVAWAPSGNLLATCSRDKSVWVWEVDEEDEYECVSVLNSHTQDVKHVVWHPSQELLASASYDDTVKLYREEEDDWVCYATLEGHESTVWSLAFDPSGQRLASCSDDRTVRIWRQYLPDNEQGVACSGSDPSWKCICTLSGFHSRTIYDVAWCQLTGALATACGDDAIRVFEEDPSSDPQQPTFSLTAHLPQAHSQDVNCVAWNPKEQGLLASCSDDGEVAFWKYQRPEGI</sequence>
<dbReference type="GO" id="GO:0007059">
    <property type="term" value="P:chromosome segregation"/>
    <property type="evidence" value="ECO:0007669"/>
    <property type="project" value="UniProtKB-KW"/>
</dbReference>
<name>A0A673T857_SURSU</name>
<dbReference type="SUPFAM" id="SSF50978">
    <property type="entry name" value="WD40 repeat-like"/>
    <property type="match status" value="1"/>
</dbReference>
<reference evidence="9" key="3">
    <citation type="submission" date="2025-09" db="UniProtKB">
        <authorList>
            <consortium name="Ensembl"/>
        </authorList>
    </citation>
    <scope>IDENTIFICATION</scope>
</reference>
<comment type="function">
    <text evidence="4">Key component of the cytosolic iron-sulfur protein assembly (CIA) complex, a multiprotein complex that mediates the incorporation of iron-sulfur cluster into extramitochondrial Fe/S proteins. As a CIA complex component, interacts specifically with CIAO2A or CIAO2B and MMS19 to assist different branches of iron-sulfur protein assembly, depending of its interactors. The complex CIAO1:CIAO2B:MMS19 binds to and facilitates the assembly of most cytosolic-nuclear Fe/S proteins. CIAO1:CIAO2A specifically matures ACO1 and stabilizes IREB2. Seems to specifically modulate the transactivation activity of WT1. As part of the mitotic spindle-associated MMXD complex it may play a role in chromosome segregation.</text>
</comment>
<feature type="repeat" description="WD" evidence="7">
    <location>
        <begin position="314"/>
        <end position="355"/>
    </location>
</feature>
<dbReference type="PROSITE" id="PS50082">
    <property type="entry name" value="WD_REPEATS_2"/>
    <property type="match status" value="6"/>
</dbReference>